<proteinExistence type="predicted"/>
<reference evidence="1" key="1">
    <citation type="submission" date="2023-03" db="EMBL/GenBank/DDBJ databases">
        <title>Massive genome expansion in bonnet fungi (Mycena s.s.) driven by repeated elements and novel gene families across ecological guilds.</title>
        <authorList>
            <consortium name="Lawrence Berkeley National Laboratory"/>
            <person name="Harder C.B."/>
            <person name="Miyauchi S."/>
            <person name="Viragh M."/>
            <person name="Kuo A."/>
            <person name="Thoen E."/>
            <person name="Andreopoulos B."/>
            <person name="Lu D."/>
            <person name="Skrede I."/>
            <person name="Drula E."/>
            <person name="Henrissat B."/>
            <person name="Morin E."/>
            <person name="Kohler A."/>
            <person name="Barry K."/>
            <person name="LaButti K."/>
            <person name="Morin E."/>
            <person name="Salamov A."/>
            <person name="Lipzen A."/>
            <person name="Mereny Z."/>
            <person name="Hegedus B."/>
            <person name="Baldrian P."/>
            <person name="Stursova M."/>
            <person name="Weitz H."/>
            <person name="Taylor A."/>
            <person name="Grigoriev I.V."/>
            <person name="Nagy L.G."/>
            <person name="Martin F."/>
            <person name="Kauserud H."/>
        </authorList>
    </citation>
    <scope>NUCLEOTIDE SEQUENCE</scope>
    <source>
        <strain evidence="1">9144</strain>
    </source>
</reference>
<sequence length="159" mass="17275">MTRAFYEHEHRDGVPGLCSGYHSARRRSGCIAFVCLVACAQEQSAARMGNRRGHRCGGGDSDGVGAFFPWVVTPRLPSVLHAFLRVLFPDVVARRREDTATGDRYAMADAPENVVPQPPHIAAAGNLHDHNPCASKILRDACAPRPGSPCVDTSHADWF</sequence>
<evidence type="ECO:0000313" key="2">
    <source>
        <dbReference type="Proteomes" id="UP001219525"/>
    </source>
</evidence>
<comment type="caution">
    <text evidence="1">The sequence shown here is derived from an EMBL/GenBank/DDBJ whole genome shotgun (WGS) entry which is preliminary data.</text>
</comment>
<dbReference type="Proteomes" id="UP001219525">
    <property type="component" value="Unassembled WGS sequence"/>
</dbReference>
<name>A0AAD6V6Q9_9AGAR</name>
<organism evidence="1 2">
    <name type="scientific">Mycena pura</name>
    <dbReference type="NCBI Taxonomy" id="153505"/>
    <lineage>
        <taxon>Eukaryota</taxon>
        <taxon>Fungi</taxon>
        <taxon>Dikarya</taxon>
        <taxon>Basidiomycota</taxon>
        <taxon>Agaricomycotina</taxon>
        <taxon>Agaricomycetes</taxon>
        <taxon>Agaricomycetidae</taxon>
        <taxon>Agaricales</taxon>
        <taxon>Marasmiineae</taxon>
        <taxon>Mycenaceae</taxon>
        <taxon>Mycena</taxon>
    </lineage>
</organism>
<evidence type="ECO:0000313" key="1">
    <source>
        <dbReference type="EMBL" id="KAJ7204088.1"/>
    </source>
</evidence>
<keyword evidence="2" id="KW-1185">Reference proteome</keyword>
<dbReference type="EMBL" id="JARJCW010000048">
    <property type="protein sequence ID" value="KAJ7204088.1"/>
    <property type="molecule type" value="Genomic_DNA"/>
</dbReference>
<gene>
    <name evidence="1" type="ORF">GGX14DRAFT_647511</name>
</gene>
<protein>
    <submittedName>
        <fullName evidence="1">Uncharacterized protein</fullName>
    </submittedName>
</protein>
<accession>A0AAD6V6Q9</accession>
<dbReference type="AlphaFoldDB" id="A0AAD6V6Q9"/>